<proteinExistence type="predicted"/>
<name>A0AAE0GXU6_9CHLO</name>
<accession>A0AAE0GXU6</accession>
<dbReference type="Proteomes" id="UP001190700">
    <property type="component" value="Unassembled WGS sequence"/>
</dbReference>
<reference evidence="1 2" key="1">
    <citation type="journal article" date="2015" name="Genome Biol. Evol.">
        <title>Comparative Genomics of a Bacterivorous Green Alga Reveals Evolutionary Causalities and Consequences of Phago-Mixotrophic Mode of Nutrition.</title>
        <authorList>
            <person name="Burns J.A."/>
            <person name="Paasch A."/>
            <person name="Narechania A."/>
            <person name="Kim E."/>
        </authorList>
    </citation>
    <scope>NUCLEOTIDE SEQUENCE [LARGE SCALE GENOMIC DNA]</scope>
    <source>
        <strain evidence="1 2">PLY_AMNH</strain>
    </source>
</reference>
<keyword evidence="2" id="KW-1185">Reference proteome</keyword>
<organism evidence="1 2">
    <name type="scientific">Cymbomonas tetramitiformis</name>
    <dbReference type="NCBI Taxonomy" id="36881"/>
    <lineage>
        <taxon>Eukaryota</taxon>
        <taxon>Viridiplantae</taxon>
        <taxon>Chlorophyta</taxon>
        <taxon>Pyramimonadophyceae</taxon>
        <taxon>Pyramimonadales</taxon>
        <taxon>Pyramimonadaceae</taxon>
        <taxon>Cymbomonas</taxon>
    </lineage>
</organism>
<sequence length="81" mass="9539">MMDPNHTGPFFLRLSRDFFLLHSLRIKLVSQPPVIQGPEHNNRRSVRRPFYERSREHLSRAGAELWLQTGRVAGRANQKPY</sequence>
<evidence type="ECO:0000313" key="2">
    <source>
        <dbReference type="Proteomes" id="UP001190700"/>
    </source>
</evidence>
<dbReference type="AlphaFoldDB" id="A0AAE0GXU6"/>
<protein>
    <submittedName>
        <fullName evidence="1">Uncharacterized protein</fullName>
    </submittedName>
</protein>
<gene>
    <name evidence="1" type="ORF">CYMTET_6146</name>
</gene>
<comment type="caution">
    <text evidence="1">The sequence shown here is derived from an EMBL/GenBank/DDBJ whole genome shotgun (WGS) entry which is preliminary data.</text>
</comment>
<evidence type="ECO:0000313" key="1">
    <source>
        <dbReference type="EMBL" id="KAK3286289.1"/>
    </source>
</evidence>
<dbReference type="EMBL" id="LGRX02001352">
    <property type="protein sequence ID" value="KAK3286289.1"/>
    <property type="molecule type" value="Genomic_DNA"/>
</dbReference>